<evidence type="ECO:0000313" key="1">
    <source>
        <dbReference type="EMBL" id="KAH6925350.1"/>
    </source>
</evidence>
<dbReference type="EMBL" id="CM023487">
    <property type="protein sequence ID" value="KAH6925350.1"/>
    <property type="molecule type" value="Genomic_DNA"/>
</dbReference>
<name>A0ACB7RSI5_HYAAI</name>
<comment type="caution">
    <text evidence="1">The sequence shown here is derived from an EMBL/GenBank/DDBJ whole genome shotgun (WGS) entry which is preliminary data.</text>
</comment>
<keyword evidence="2" id="KW-1185">Reference proteome</keyword>
<dbReference type="Proteomes" id="UP000821845">
    <property type="component" value="Chromosome 7"/>
</dbReference>
<protein>
    <submittedName>
        <fullName evidence="1">Uncharacterized protein</fullName>
    </submittedName>
</protein>
<accession>A0ACB7RSI5</accession>
<evidence type="ECO:0000313" key="2">
    <source>
        <dbReference type="Proteomes" id="UP000821845"/>
    </source>
</evidence>
<reference evidence="1" key="1">
    <citation type="submission" date="2020-05" db="EMBL/GenBank/DDBJ databases">
        <title>Large-scale comparative analyses of tick genomes elucidate their genetic diversity and vector capacities.</title>
        <authorList>
            <person name="Jia N."/>
            <person name="Wang J."/>
            <person name="Shi W."/>
            <person name="Du L."/>
            <person name="Sun Y."/>
            <person name="Zhan W."/>
            <person name="Jiang J."/>
            <person name="Wang Q."/>
            <person name="Zhang B."/>
            <person name="Ji P."/>
            <person name="Sakyi L.B."/>
            <person name="Cui X."/>
            <person name="Yuan T."/>
            <person name="Jiang B."/>
            <person name="Yang W."/>
            <person name="Lam T.T.-Y."/>
            <person name="Chang Q."/>
            <person name="Ding S."/>
            <person name="Wang X."/>
            <person name="Zhu J."/>
            <person name="Ruan X."/>
            <person name="Zhao L."/>
            <person name="Wei J."/>
            <person name="Que T."/>
            <person name="Du C."/>
            <person name="Cheng J."/>
            <person name="Dai P."/>
            <person name="Han X."/>
            <person name="Huang E."/>
            <person name="Gao Y."/>
            <person name="Liu J."/>
            <person name="Shao H."/>
            <person name="Ye R."/>
            <person name="Li L."/>
            <person name="Wei W."/>
            <person name="Wang X."/>
            <person name="Wang C."/>
            <person name="Yang T."/>
            <person name="Huo Q."/>
            <person name="Li W."/>
            <person name="Guo W."/>
            <person name="Chen H."/>
            <person name="Zhou L."/>
            <person name="Ni X."/>
            <person name="Tian J."/>
            <person name="Zhou Y."/>
            <person name="Sheng Y."/>
            <person name="Liu T."/>
            <person name="Pan Y."/>
            <person name="Xia L."/>
            <person name="Li J."/>
            <person name="Zhao F."/>
            <person name="Cao W."/>
        </authorList>
    </citation>
    <scope>NUCLEOTIDE SEQUENCE</scope>
    <source>
        <strain evidence="1">Hyas-2018</strain>
    </source>
</reference>
<organism evidence="1 2">
    <name type="scientific">Hyalomma asiaticum</name>
    <name type="common">Tick</name>
    <dbReference type="NCBI Taxonomy" id="266040"/>
    <lineage>
        <taxon>Eukaryota</taxon>
        <taxon>Metazoa</taxon>
        <taxon>Ecdysozoa</taxon>
        <taxon>Arthropoda</taxon>
        <taxon>Chelicerata</taxon>
        <taxon>Arachnida</taxon>
        <taxon>Acari</taxon>
        <taxon>Parasitiformes</taxon>
        <taxon>Ixodida</taxon>
        <taxon>Ixodoidea</taxon>
        <taxon>Ixodidae</taxon>
        <taxon>Hyalomminae</taxon>
        <taxon>Hyalomma</taxon>
    </lineage>
</organism>
<proteinExistence type="predicted"/>
<gene>
    <name evidence="1" type="ORF">HPB50_003891</name>
</gene>
<sequence length="393" mass="41028">MAPRASRSPLRPAQSSARTSGRKQKAPLPNHNSFGITPSLPHTSSPKPGRSQEIPRLELFAAITGTSTTSAVASSAEAPFGFFDGRAAACGGWMPTPPSSLLVPPVPQHGDFAATQTVVKPTPCSQQPAFPCMQAPPPTTKTSSPLPGTTVTTGKCGDTFKAYPVSQAHLVEFGAFSEKYMPESSRDGPPDENTCSKTVTAASAAAPPCPSLTNSTCRLGSDDEDGDRTSSTNSNSPAATVPSSDEMATSPNDAEGTGSGNILAKGASAAPLFHSASSSPPLNYATRRWDSCGIDNCMLPKKASLATAICGNNGEAIENEGLGRRTSVGGGSNRSNDAVATSSGPVRNGRKRSRPPEREESLYWERRRKSKEASQRCRAALKAREHAIYIQPG</sequence>